<keyword evidence="1" id="KW-0472">Membrane</keyword>
<feature type="transmembrane region" description="Helical" evidence="1">
    <location>
        <begin position="44"/>
        <end position="64"/>
    </location>
</feature>
<accession>A0A369BER0</accession>
<feature type="transmembrane region" description="Helical" evidence="1">
    <location>
        <begin position="12"/>
        <end position="32"/>
    </location>
</feature>
<evidence type="ECO:0000256" key="1">
    <source>
        <dbReference type="SAM" id="Phobius"/>
    </source>
</evidence>
<name>A0A369BER0_9FIRM</name>
<keyword evidence="3" id="KW-1185">Reference proteome</keyword>
<gene>
    <name evidence="2" type="ORF">DFR58_102102</name>
</gene>
<sequence length="72" mass="8121">MLKRALRTAIGVSIGVTIGFVVLPRIFLPQLYNSTYPPVLQQALLYLAISYAICFFVCLLIEWIKSKCEKKG</sequence>
<comment type="caution">
    <text evidence="2">The sequence shown here is derived from an EMBL/GenBank/DDBJ whole genome shotgun (WGS) entry which is preliminary data.</text>
</comment>
<keyword evidence="1" id="KW-1133">Transmembrane helix</keyword>
<dbReference type="AlphaFoldDB" id="A0A369BER0"/>
<dbReference type="OrthoDB" id="2058181at2"/>
<reference evidence="2 3" key="1">
    <citation type="submission" date="2018-07" db="EMBL/GenBank/DDBJ databases">
        <title>Genomic Encyclopedia of Type Strains, Phase IV (KMG-IV): sequencing the most valuable type-strain genomes for metagenomic binning, comparative biology and taxonomic classification.</title>
        <authorList>
            <person name="Goeker M."/>
        </authorList>
    </citation>
    <scope>NUCLEOTIDE SEQUENCE [LARGE SCALE GENOMIC DNA]</scope>
    <source>
        <strain evidence="2 3">DSM 27016</strain>
    </source>
</reference>
<dbReference type="RefSeq" id="WP_114296154.1">
    <property type="nucleotide sequence ID" value="NZ_QPJT01000002.1"/>
</dbReference>
<keyword evidence="1" id="KW-0812">Transmembrane</keyword>
<proteinExistence type="predicted"/>
<evidence type="ECO:0000313" key="2">
    <source>
        <dbReference type="EMBL" id="RCX20033.1"/>
    </source>
</evidence>
<protein>
    <recommendedName>
        <fullName evidence="4">Solute:sodium symporter small subunit</fullName>
    </recommendedName>
</protein>
<organism evidence="2 3">
    <name type="scientific">Anaerobacterium chartisolvens</name>
    <dbReference type="NCBI Taxonomy" id="1297424"/>
    <lineage>
        <taxon>Bacteria</taxon>
        <taxon>Bacillati</taxon>
        <taxon>Bacillota</taxon>
        <taxon>Clostridia</taxon>
        <taxon>Eubacteriales</taxon>
        <taxon>Oscillospiraceae</taxon>
        <taxon>Anaerobacterium</taxon>
    </lineage>
</organism>
<evidence type="ECO:0008006" key="4">
    <source>
        <dbReference type="Google" id="ProtNLM"/>
    </source>
</evidence>
<evidence type="ECO:0000313" key="3">
    <source>
        <dbReference type="Proteomes" id="UP000253034"/>
    </source>
</evidence>
<dbReference type="Proteomes" id="UP000253034">
    <property type="component" value="Unassembled WGS sequence"/>
</dbReference>
<dbReference type="EMBL" id="QPJT01000002">
    <property type="protein sequence ID" value="RCX20033.1"/>
    <property type="molecule type" value="Genomic_DNA"/>
</dbReference>